<dbReference type="OrthoDB" id="10263155at2759"/>
<evidence type="ECO:0000313" key="4">
    <source>
        <dbReference type="Proteomes" id="UP000696280"/>
    </source>
</evidence>
<proteinExistence type="predicted"/>
<sequence length="607" mass="70057">MANLHHGSWSYSTSATAQDLLPPSRREKMESLSPDQKLEELSSIFQKILRGSLDSSSDDISEDEDPGFMSTKKARKAALPCLSFSPVHALLLGLETFKEEILKCIVFGNISSDSFIEIFWDIVENENKRNWGTLAVYEAEKLEAPSFLVCFQNQLFEIKYIGGCDTLVTEYPKVTDASDDFLEDEENWVPEAVQEVVKMMKRGLEIRKNLEKFPAIRNSYSYIRRWVSIRGLAQDLPDTQIFKLLLEYQKKDPKLIAAGESGDPSSSALIKQFFEHTANKIDPLLAHVDPAKYDSFRTEEWENMLLELDSLSLSKKMDVAHIVQVHLTYNGVSQMKGAQWLLTVQRSLTEWKKKLPMAIPYKVSVKMWPQRLVQRDATPSDDVYEGIFVFGIQPLDTPLTDHDLEWIRTYLNDFFTSYYVDEERGDRFVRVAINDPSDLIICTKKWPRQVLTAEKVNDSDSDSDETIKKRRKPKPNTKPNRKRGGIENVEYVEGDIENMPIKVKANRFRPATEVLARLKFDQKYNLDEWVIGYMDRVRAKILEKPAADWDRDTTAEEFIPEHRIEYFKRYDAESKEGGVARGEMILWQKNAKLDRIFGKNDPLVESV</sequence>
<dbReference type="Pfam" id="PF04457">
    <property type="entry name" value="MJ1316"/>
    <property type="match status" value="1"/>
</dbReference>
<dbReference type="AlphaFoldDB" id="A0A9N9L663"/>
<organism evidence="3 4">
    <name type="scientific">Hymenoscyphus fraxineus</name>
    <dbReference type="NCBI Taxonomy" id="746836"/>
    <lineage>
        <taxon>Eukaryota</taxon>
        <taxon>Fungi</taxon>
        <taxon>Dikarya</taxon>
        <taxon>Ascomycota</taxon>
        <taxon>Pezizomycotina</taxon>
        <taxon>Leotiomycetes</taxon>
        <taxon>Helotiales</taxon>
        <taxon>Helotiaceae</taxon>
        <taxon>Hymenoscyphus</taxon>
    </lineage>
</organism>
<comment type="caution">
    <text evidence="3">The sequence shown here is derived from an EMBL/GenBank/DDBJ whole genome shotgun (WGS) entry which is preliminary data.</text>
</comment>
<feature type="compositionally biased region" description="Basic residues" evidence="1">
    <location>
        <begin position="468"/>
        <end position="483"/>
    </location>
</feature>
<evidence type="ECO:0000256" key="1">
    <source>
        <dbReference type="SAM" id="MobiDB-lite"/>
    </source>
</evidence>
<feature type="region of interest" description="Disordered" evidence="1">
    <location>
        <begin position="1"/>
        <end position="37"/>
    </location>
</feature>
<feature type="domain" description="MJ1316 RNA cyclic group end recognition" evidence="2">
    <location>
        <begin position="508"/>
        <end position="571"/>
    </location>
</feature>
<reference evidence="3" key="1">
    <citation type="submission" date="2021-07" db="EMBL/GenBank/DDBJ databases">
        <authorList>
            <person name="Durling M."/>
        </authorList>
    </citation>
    <scope>NUCLEOTIDE SEQUENCE</scope>
</reference>
<dbReference type="EMBL" id="CAJVRL010000090">
    <property type="protein sequence ID" value="CAG8959266.1"/>
    <property type="molecule type" value="Genomic_DNA"/>
</dbReference>
<evidence type="ECO:0000259" key="2">
    <source>
        <dbReference type="Pfam" id="PF04457"/>
    </source>
</evidence>
<feature type="region of interest" description="Disordered" evidence="1">
    <location>
        <begin position="457"/>
        <end position="486"/>
    </location>
</feature>
<protein>
    <recommendedName>
        <fullName evidence="2">MJ1316 RNA cyclic group end recognition domain-containing protein</fullName>
    </recommendedName>
</protein>
<feature type="compositionally biased region" description="Basic and acidic residues" evidence="1">
    <location>
        <begin position="24"/>
        <end position="37"/>
    </location>
</feature>
<dbReference type="Proteomes" id="UP000696280">
    <property type="component" value="Unassembled WGS sequence"/>
</dbReference>
<name>A0A9N9L663_9HELO</name>
<accession>A0A9N9L663</accession>
<evidence type="ECO:0000313" key="3">
    <source>
        <dbReference type="EMBL" id="CAG8959266.1"/>
    </source>
</evidence>
<gene>
    <name evidence="3" type="ORF">HYFRA_00012624</name>
</gene>
<keyword evidence="4" id="KW-1185">Reference proteome</keyword>
<dbReference type="InterPro" id="IPR040459">
    <property type="entry name" value="MJ1316"/>
</dbReference>